<name>A0A1G6IBE2_9EURY</name>
<dbReference type="InterPro" id="IPR002509">
    <property type="entry name" value="NODB_dom"/>
</dbReference>
<reference evidence="6 7" key="1">
    <citation type="submission" date="2016-10" db="EMBL/GenBank/DDBJ databases">
        <authorList>
            <person name="Varghese N."/>
            <person name="Submissions S."/>
        </authorList>
    </citation>
    <scope>NUCLEOTIDE SEQUENCE [LARGE SCALE GENOMIC DNA]</scope>
    <source>
        <strain evidence="4 7">CDM_1</strain>
        <strain evidence="6">CDM_6</strain>
    </source>
</reference>
<gene>
    <name evidence="5" type="ORF">SAMN04488694_102159</name>
    <name evidence="4" type="ORF">SAMN05192552_1001190</name>
</gene>
<dbReference type="SUPFAM" id="SSF88713">
    <property type="entry name" value="Glycoside hydrolase/deacetylase"/>
    <property type="match status" value="1"/>
</dbReference>
<feature type="domain" description="NodB homology" evidence="3">
    <location>
        <begin position="181"/>
        <end position="395"/>
    </location>
</feature>
<dbReference type="InterPro" id="IPR051398">
    <property type="entry name" value="Polysacch_Deacetylase"/>
</dbReference>
<dbReference type="Gene3D" id="3.20.20.370">
    <property type="entry name" value="Glycoside hydrolase/deacetylase"/>
    <property type="match status" value="1"/>
</dbReference>
<keyword evidence="6" id="KW-1185">Reference proteome</keyword>
<dbReference type="PROSITE" id="PS51677">
    <property type="entry name" value="NODB"/>
    <property type="match status" value="1"/>
</dbReference>
<protein>
    <submittedName>
        <fullName evidence="4">Polysaccharide deacetylase</fullName>
    </submittedName>
</protein>
<dbReference type="Proteomes" id="UP000324021">
    <property type="component" value="Unassembled WGS sequence"/>
</dbReference>
<dbReference type="PROSITE" id="PS51257">
    <property type="entry name" value="PROKAR_LIPOPROTEIN"/>
    <property type="match status" value="1"/>
</dbReference>
<evidence type="ECO:0000313" key="5">
    <source>
        <dbReference type="EMBL" id="SES86762.1"/>
    </source>
</evidence>
<evidence type="ECO:0000256" key="1">
    <source>
        <dbReference type="ARBA" id="ARBA00004613"/>
    </source>
</evidence>
<dbReference type="Pfam" id="PF01522">
    <property type="entry name" value="Polysacc_deac_1"/>
    <property type="match status" value="1"/>
</dbReference>
<evidence type="ECO:0000256" key="2">
    <source>
        <dbReference type="ARBA" id="ARBA00022729"/>
    </source>
</evidence>
<dbReference type="EMBL" id="FMZP01000001">
    <property type="protein sequence ID" value="SDC03335.1"/>
    <property type="molecule type" value="Genomic_DNA"/>
</dbReference>
<dbReference type="InterPro" id="IPR011330">
    <property type="entry name" value="Glyco_hydro/deAcase_b/a-brl"/>
</dbReference>
<dbReference type="PANTHER" id="PTHR34216">
    <property type="match status" value="1"/>
</dbReference>
<dbReference type="Proteomes" id="UP000199320">
    <property type="component" value="Unassembled WGS sequence"/>
</dbReference>
<dbReference type="GO" id="GO:0005576">
    <property type="term" value="C:extracellular region"/>
    <property type="evidence" value="ECO:0007669"/>
    <property type="project" value="UniProtKB-SubCell"/>
</dbReference>
<comment type="subcellular location">
    <subcellularLocation>
        <location evidence="1">Secreted</location>
    </subcellularLocation>
</comment>
<dbReference type="OrthoDB" id="10436at2157"/>
<sequence>MKRRTYLSAALVAALAGCSTSEESDDSPDSDQPTAQLFDDFENLDAWDVPLGTLTADQERSYAGSQSARLESGSDNQFRIVRELDEPRDFTGVRPTMAMATEHEADMVIQLLDEDENRMVFRQRMHSDTPLVHNNFGVDTVDGEPDLSAITQVQIIRWTADDDKGSVWIDDLRFAPTPDVGKVMIHFDGGHESIYTHGFPILDEYDYPGVAFIVPSRVREDESATGEHLLTDQLAELSDAGWTIGSHSMHGQNLTTLSGRDPATEVSDAKAWLEDNGYEEGARYFSYPVGQYNGAVLEAVSENHSLAFAGRYPSQGAAMNPQLCSRVTGLSAEEARTALDLTAQLGGITSLTFTRLDGSSQSVLRETVSYVNELESAGDLEVITPTEMEDSFVVQ</sequence>
<dbReference type="GO" id="GO:0016810">
    <property type="term" value="F:hydrolase activity, acting on carbon-nitrogen (but not peptide) bonds"/>
    <property type="evidence" value="ECO:0007669"/>
    <property type="project" value="InterPro"/>
</dbReference>
<dbReference type="CDD" id="cd10970">
    <property type="entry name" value="CE4_DAC_u1_6s"/>
    <property type="match status" value="1"/>
</dbReference>
<proteinExistence type="predicted"/>
<dbReference type="GO" id="GO:0005975">
    <property type="term" value="P:carbohydrate metabolic process"/>
    <property type="evidence" value="ECO:0007669"/>
    <property type="project" value="InterPro"/>
</dbReference>
<evidence type="ECO:0000313" key="7">
    <source>
        <dbReference type="Proteomes" id="UP000324021"/>
    </source>
</evidence>
<evidence type="ECO:0000259" key="3">
    <source>
        <dbReference type="PROSITE" id="PS51677"/>
    </source>
</evidence>
<dbReference type="RefSeq" id="WP_092929756.1">
    <property type="nucleotide sequence ID" value="NZ_FMZP01000001.1"/>
</dbReference>
<evidence type="ECO:0000313" key="6">
    <source>
        <dbReference type="Proteomes" id="UP000199320"/>
    </source>
</evidence>
<dbReference type="EMBL" id="FOIC01000002">
    <property type="protein sequence ID" value="SES86762.1"/>
    <property type="molecule type" value="Genomic_DNA"/>
</dbReference>
<dbReference type="AlphaFoldDB" id="A0A1G6IBE2"/>
<reference evidence="5" key="2">
    <citation type="submission" date="2016-10" db="EMBL/GenBank/DDBJ databases">
        <authorList>
            <person name="de Groot N.N."/>
        </authorList>
    </citation>
    <scope>NUCLEOTIDE SEQUENCE [LARGE SCALE GENOMIC DNA]</scope>
    <source>
        <strain evidence="5">CDM_6</strain>
    </source>
</reference>
<accession>A0A1G6IBE2</accession>
<evidence type="ECO:0000313" key="4">
    <source>
        <dbReference type="EMBL" id="SDC03335.1"/>
    </source>
</evidence>
<dbReference type="PANTHER" id="PTHR34216:SF3">
    <property type="entry name" value="POLY-BETA-1,6-N-ACETYL-D-GLUCOSAMINE N-DEACETYLASE"/>
    <property type="match status" value="1"/>
</dbReference>
<keyword evidence="2" id="KW-0732">Signal</keyword>
<organism evidence="4 7">
    <name type="scientific">Natrinema hispanicum</name>
    <dbReference type="NCBI Taxonomy" id="392421"/>
    <lineage>
        <taxon>Archaea</taxon>
        <taxon>Methanobacteriati</taxon>
        <taxon>Methanobacteriota</taxon>
        <taxon>Stenosarchaea group</taxon>
        <taxon>Halobacteria</taxon>
        <taxon>Halobacteriales</taxon>
        <taxon>Natrialbaceae</taxon>
        <taxon>Natrinema</taxon>
    </lineage>
</organism>